<name>A0AAW8TZW8_9ENTE</name>
<protein>
    <submittedName>
        <fullName evidence="1">Phage tail protein</fullName>
    </submittedName>
</protein>
<accession>A0AAW8TZW8</accession>
<dbReference type="AlphaFoldDB" id="A0AAW8TZW8"/>
<dbReference type="Gene3D" id="2.40.30.200">
    <property type="match status" value="1"/>
</dbReference>
<evidence type="ECO:0000313" key="2">
    <source>
        <dbReference type="Proteomes" id="UP001256711"/>
    </source>
</evidence>
<gene>
    <name evidence="1" type="ORF">P7H43_06200</name>
</gene>
<dbReference type="EMBL" id="JARQBJ010000002">
    <property type="protein sequence ID" value="MDT2810069.1"/>
    <property type="molecule type" value="Genomic_DNA"/>
</dbReference>
<dbReference type="RefSeq" id="WP_311835301.1">
    <property type="nucleotide sequence ID" value="NZ_JARQBJ010000002.1"/>
</dbReference>
<organism evidence="1 2">
    <name type="scientific">Enterococcus asini</name>
    <dbReference type="NCBI Taxonomy" id="57732"/>
    <lineage>
        <taxon>Bacteria</taxon>
        <taxon>Bacillati</taxon>
        <taxon>Bacillota</taxon>
        <taxon>Bacilli</taxon>
        <taxon>Lactobacillales</taxon>
        <taxon>Enterococcaceae</taxon>
        <taxon>Enterococcus</taxon>
    </lineage>
</organism>
<comment type="caution">
    <text evidence="1">The sequence shown here is derived from an EMBL/GenBank/DDBJ whole genome shotgun (WGS) entry which is preliminary data.</text>
</comment>
<sequence>MELIINQTQSISELGFEINGYPKIPSPVQRVERVTVDGRDGELIIKKGYSNIVYKIELNALEDSVVNPLFRELKSILRKAETIQLSNDKEIYYKVLNAEFGDMENELEVYGLFEVSFELSPHAYYTAEDAKTVTTTLTFDNLGFDESLPEMTVFGSGTCKFSVNGAEITVNGVSEYVTIDSQIEECYKGPVSMNSMMIGTFPKLVEGKNTVKVISGITKIEIKPRWRAI</sequence>
<proteinExistence type="predicted"/>
<evidence type="ECO:0000313" key="1">
    <source>
        <dbReference type="EMBL" id="MDT2810069.1"/>
    </source>
</evidence>
<dbReference type="Proteomes" id="UP001256711">
    <property type="component" value="Unassembled WGS sequence"/>
</dbReference>
<reference evidence="1" key="1">
    <citation type="submission" date="2023-03" db="EMBL/GenBank/DDBJ databases">
        <authorList>
            <person name="Shen W."/>
            <person name="Cai J."/>
        </authorList>
    </citation>
    <scope>NUCLEOTIDE SEQUENCE</scope>
    <source>
        <strain evidence="1">B226-2</strain>
    </source>
</reference>